<feature type="transmembrane region" description="Helical" evidence="6">
    <location>
        <begin position="275"/>
        <end position="293"/>
    </location>
</feature>
<feature type="transmembrane region" description="Helical" evidence="6">
    <location>
        <begin position="36"/>
        <end position="57"/>
    </location>
</feature>
<feature type="transmembrane region" description="Helical" evidence="6">
    <location>
        <begin position="242"/>
        <end position="263"/>
    </location>
</feature>
<dbReference type="EMBL" id="JAYWLC010000008">
    <property type="protein sequence ID" value="MER5172471.1"/>
    <property type="molecule type" value="Genomic_DNA"/>
</dbReference>
<feature type="transmembrane region" description="Helical" evidence="6">
    <location>
        <begin position="144"/>
        <end position="165"/>
    </location>
</feature>
<proteinExistence type="inferred from homology"/>
<protein>
    <submittedName>
        <fullName evidence="7">Iron uptake transporter permease EfeU</fullName>
    </submittedName>
</protein>
<evidence type="ECO:0000313" key="7">
    <source>
        <dbReference type="EMBL" id="MER5172471.1"/>
    </source>
</evidence>
<comment type="caution">
    <text evidence="7">The sequence shown here is derived from an EMBL/GenBank/DDBJ whole genome shotgun (WGS) entry which is preliminary data.</text>
</comment>
<evidence type="ECO:0000256" key="5">
    <source>
        <dbReference type="ARBA" id="ARBA00023136"/>
    </source>
</evidence>
<evidence type="ECO:0000313" key="8">
    <source>
        <dbReference type="Proteomes" id="UP001438953"/>
    </source>
</evidence>
<reference evidence="7 8" key="2">
    <citation type="submission" date="2024-06" db="EMBL/GenBank/DDBJ databases">
        <title>Thioclava kandeliae sp. nov. from a rhizosphere soil sample of Kandelia candel in a mangrove.</title>
        <authorList>
            <person name="Mu T."/>
        </authorList>
    </citation>
    <scope>NUCLEOTIDE SEQUENCE [LARGE SCALE GENOMIC DNA]</scope>
    <source>
        <strain evidence="7 8">CPCC 100088</strain>
    </source>
</reference>
<gene>
    <name evidence="7" type="primary">efeU</name>
    <name evidence="7" type="ORF">VSX56_11865</name>
</gene>
<dbReference type="Pfam" id="PF03239">
    <property type="entry name" value="FTR1"/>
    <property type="match status" value="1"/>
</dbReference>
<reference evidence="7 8" key="1">
    <citation type="submission" date="2024-01" db="EMBL/GenBank/DDBJ databases">
        <authorList>
            <person name="Deng Y."/>
            <person name="Su J."/>
        </authorList>
    </citation>
    <scope>NUCLEOTIDE SEQUENCE [LARGE SCALE GENOMIC DNA]</scope>
    <source>
        <strain evidence="7 8">CPCC 100088</strain>
    </source>
</reference>
<evidence type="ECO:0000256" key="4">
    <source>
        <dbReference type="ARBA" id="ARBA00022989"/>
    </source>
</evidence>
<dbReference type="NCBIfam" id="NF041756">
    <property type="entry name" value="EfeU"/>
    <property type="match status" value="1"/>
</dbReference>
<dbReference type="Proteomes" id="UP001438953">
    <property type="component" value="Unassembled WGS sequence"/>
</dbReference>
<comment type="subcellular location">
    <subcellularLocation>
        <location evidence="1">Membrane</location>
        <topology evidence="1">Multi-pass membrane protein</topology>
    </subcellularLocation>
</comment>
<evidence type="ECO:0000256" key="6">
    <source>
        <dbReference type="SAM" id="Phobius"/>
    </source>
</evidence>
<comment type="similarity">
    <text evidence="2">Belongs to the oxidase-dependent Fe transporter (OFeT) (TC 9.A.10.1) family.</text>
</comment>
<feature type="transmembrane region" description="Helical" evidence="6">
    <location>
        <begin position="177"/>
        <end position="197"/>
    </location>
</feature>
<dbReference type="PANTHER" id="PTHR31632:SF2">
    <property type="entry name" value="PLASMA MEMBRANE IRON PERMEASE"/>
    <property type="match status" value="1"/>
</dbReference>
<sequence length="529" mass="55222">MLATLVIALREGLEATLIVGIIAAFLRRNGAGLGPMWAGVGLAVLLSLGVGLGLNHLEQSLPQARQEALETLIGVVAIVFVTGMIWWMDRHGRDLKSSLEQDAAAALSGRGATALAAMAFLAVLKEGFETAVFFLATFSAAQSALWAGIGALIGLALAIGIGWGIYQGGVRLNLSRFFRITGGFLVLVAAGLCVSALRTGHEAGWINGGQQMVMDLGWLVAPGTVQAALITGVLGIPSDPRLIEVLGWVSYLAIVGALVYWPTAYRPSPRNAGRLKLGAALMLAVAALGLFLVPQPRARLRPQAPVAALRGDGAGQVQLRGDVLALDFGGVPLNLPHSSAQSSDHNGLPLSEADYGATVALNDAPQTVSFAELVALNGGRRPIGLNPTRYPGPYTAQWQADLDAHARLAQGAVVQARGGAQVLVTLSGRGLQTPRSLRVRKLPQAVAAQTGPLAWATSDTFSAKAMAAYRAYGSALQEWQFWARQLSVVLLLAALAIALRAARQLRSLAPERVSPSHGAGVEPAPKGSH</sequence>
<keyword evidence="3 6" id="KW-0812">Transmembrane</keyword>
<feature type="transmembrane region" description="Helical" evidence="6">
    <location>
        <begin position="69"/>
        <end position="88"/>
    </location>
</feature>
<evidence type="ECO:0000256" key="2">
    <source>
        <dbReference type="ARBA" id="ARBA00008333"/>
    </source>
</evidence>
<accession>A0ABV1SIV0</accession>
<dbReference type="InterPro" id="IPR004923">
    <property type="entry name" value="FTR1/Fip1/EfeU"/>
</dbReference>
<keyword evidence="8" id="KW-1185">Reference proteome</keyword>
<feature type="transmembrane region" description="Helical" evidence="6">
    <location>
        <begin position="12"/>
        <end position="30"/>
    </location>
</feature>
<organism evidence="7 8">
    <name type="scientific">Thioclava kandeliae</name>
    <dbReference type="NCBI Taxonomy" id="3070818"/>
    <lineage>
        <taxon>Bacteria</taxon>
        <taxon>Pseudomonadati</taxon>
        <taxon>Pseudomonadota</taxon>
        <taxon>Alphaproteobacteria</taxon>
        <taxon>Rhodobacterales</taxon>
        <taxon>Paracoccaceae</taxon>
        <taxon>Thioclava</taxon>
    </lineage>
</organism>
<feature type="transmembrane region" description="Helical" evidence="6">
    <location>
        <begin position="218"/>
        <end position="236"/>
    </location>
</feature>
<name>A0ABV1SIV0_9RHOB</name>
<dbReference type="PANTHER" id="PTHR31632">
    <property type="entry name" value="IRON TRANSPORTER FTH1"/>
    <property type="match status" value="1"/>
</dbReference>
<feature type="transmembrane region" description="Helical" evidence="6">
    <location>
        <begin position="103"/>
        <end position="124"/>
    </location>
</feature>
<evidence type="ECO:0000256" key="3">
    <source>
        <dbReference type="ARBA" id="ARBA00022692"/>
    </source>
</evidence>
<keyword evidence="5 6" id="KW-0472">Membrane</keyword>
<dbReference type="RefSeq" id="WP_350937324.1">
    <property type="nucleotide sequence ID" value="NZ_JAYWLC010000008.1"/>
</dbReference>
<evidence type="ECO:0000256" key="1">
    <source>
        <dbReference type="ARBA" id="ARBA00004141"/>
    </source>
</evidence>
<keyword evidence="4 6" id="KW-1133">Transmembrane helix</keyword>